<dbReference type="AlphaFoldDB" id="A0A7S0NTN2"/>
<sequence>MRARNAALRRGDCMLVSSIIGVLRTMRSWVEDTADGSEPRTCATRAELEELLERDAAAAGQVWLGQLVHGTWQVRPRAVNNALQQLVNSLFVLGLVRVVLPSMTGKTVTYYIAANRYFKGEPFPQQKRERLPREPEEEEELCDFEIERQRNIERNKALLRQLGLL</sequence>
<accession>A0A7S0NTN2</accession>
<protein>
    <submittedName>
        <fullName evidence="1">Uncharacterized protein</fullName>
    </submittedName>
</protein>
<evidence type="ECO:0000313" key="1">
    <source>
        <dbReference type="EMBL" id="CAD8533189.1"/>
    </source>
</evidence>
<reference evidence="1" key="1">
    <citation type="submission" date="2021-01" db="EMBL/GenBank/DDBJ databases">
        <authorList>
            <person name="Corre E."/>
            <person name="Pelletier E."/>
            <person name="Niang G."/>
            <person name="Scheremetjew M."/>
            <person name="Finn R."/>
            <person name="Kale V."/>
            <person name="Holt S."/>
            <person name="Cochrane G."/>
            <person name="Meng A."/>
            <person name="Brown T."/>
            <person name="Cohen L."/>
        </authorList>
    </citation>
    <scope>NUCLEOTIDE SEQUENCE</scope>
    <source>
        <strain evidence="1">RCC1130</strain>
    </source>
</reference>
<name>A0A7S0NTN2_9EUKA</name>
<dbReference type="EMBL" id="HBER01016691">
    <property type="protein sequence ID" value="CAD8533189.1"/>
    <property type="molecule type" value="Transcribed_RNA"/>
</dbReference>
<gene>
    <name evidence="1" type="ORF">CLEP1334_LOCUS8444</name>
</gene>
<organism evidence="1">
    <name type="scientific">Calcidiscus leptoporus</name>
    <dbReference type="NCBI Taxonomy" id="127549"/>
    <lineage>
        <taxon>Eukaryota</taxon>
        <taxon>Haptista</taxon>
        <taxon>Haptophyta</taxon>
        <taxon>Prymnesiophyceae</taxon>
        <taxon>Coccolithales</taxon>
        <taxon>Calcidiscaceae</taxon>
        <taxon>Calcidiscus</taxon>
    </lineage>
</organism>
<proteinExistence type="predicted"/>